<evidence type="ECO:0000256" key="5">
    <source>
        <dbReference type="ARBA" id="ARBA00022683"/>
    </source>
</evidence>
<evidence type="ECO:0000256" key="8">
    <source>
        <dbReference type="ARBA" id="ARBA00023159"/>
    </source>
</evidence>
<dbReference type="PANTHER" id="PTHR30185">
    <property type="entry name" value="CRYPTIC BETA-GLUCOSIDE BGL OPERON ANTITERMINATOR"/>
    <property type="match status" value="1"/>
</dbReference>
<dbReference type="InterPro" id="IPR007737">
    <property type="entry name" value="Mga_HTH"/>
</dbReference>
<dbReference type="PROSITE" id="PS51372">
    <property type="entry name" value="PRD_2"/>
    <property type="match status" value="2"/>
</dbReference>
<feature type="domain" description="PRD" evidence="12">
    <location>
        <begin position="311"/>
        <end position="419"/>
    </location>
</feature>
<proteinExistence type="predicted"/>
<dbReference type="CDD" id="cd05568">
    <property type="entry name" value="PTS_IIB_bgl_like"/>
    <property type="match status" value="1"/>
</dbReference>
<evidence type="ECO:0000256" key="4">
    <source>
        <dbReference type="ARBA" id="ARBA00022679"/>
    </source>
</evidence>
<dbReference type="SUPFAM" id="SSF52794">
    <property type="entry name" value="PTS system IIB component-like"/>
    <property type="match status" value="1"/>
</dbReference>
<keyword evidence="9" id="KW-0804">Transcription</keyword>
<dbReference type="InterPro" id="IPR036634">
    <property type="entry name" value="PRD_sf"/>
</dbReference>
<dbReference type="Gene3D" id="3.40.930.10">
    <property type="entry name" value="Mannitol-specific EII, Chain A"/>
    <property type="match status" value="1"/>
</dbReference>
<evidence type="ECO:0000313" key="14">
    <source>
        <dbReference type="Proteomes" id="UP001501510"/>
    </source>
</evidence>
<feature type="domain" description="PRD" evidence="12">
    <location>
        <begin position="198"/>
        <end position="302"/>
    </location>
</feature>
<dbReference type="PANTHER" id="PTHR30185:SF18">
    <property type="entry name" value="TRANSCRIPTIONAL REGULATOR MTLR"/>
    <property type="match status" value="1"/>
</dbReference>
<dbReference type="CDD" id="cd00211">
    <property type="entry name" value="PTS_IIA_fru"/>
    <property type="match status" value="1"/>
</dbReference>
<organism evidence="13 14">
    <name type="scientific">Clostridium oceanicum</name>
    <dbReference type="NCBI Taxonomy" id="1543"/>
    <lineage>
        <taxon>Bacteria</taxon>
        <taxon>Bacillati</taxon>
        <taxon>Bacillota</taxon>
        <taxon>Clostridia</taxon>
        <taxon>Eubacteriales</taxon>
        <taxon>Clostridiaceae</taxon>
        <taxon>Clostridium</taxon>
    </lineage>
</organism>
<evidence type="ECO:0000259" key="10">
    <source>
        <dbReference type="PROSITE" id="PS51094"/>
    </source>
</evidence>
<keyword evidence="6" id="KW-0677">Repeat</keyword>
<sequence>MNRLNLRQIEFINLLLNETEYKAIKNFANILKVSNKTLKKDLIAIEKYLNKFQIELDKKHGSGIKIKDVWNAKIILNNNLKIDGNKKISINDRRIEIIKNMLINSHSSTSIQKLSDKYYVSKTSIINDFKYIEDWLSNFNLELEKTVEGTKIKGLEIDIRRAIAYLLFEYSSNEKNEKTIEDLATRLDAATLNGLSELFEKDRIIYVNKLLLHLEKKYNCKIDEIYYINLITHILISMSRGSEGKSIKIEEEEENFKSKKDYKEAVLCINKINKDFKINLGESEIYYLYQYFTSFGLIREKNESKDKVLNKLDSTAVTFRDNLTKYIQEILQVNIKKDKDIMDKLLLHIRAMLNRMQYDIQISNPLINDIKTEYPILLNVCKIASMIVSRELKQKMISMDEIGYLTLYYQLALENYSIKKRVLVICHSGYGTSKLLSVKLRRYFPEFEIVEGISASKVINMNLDNIDFVISTVPLDLNHKPYLLVSTFLTEHDVKNISDFMIKNKGTKLTEVATTSFISRYLNEELIYFNKDKKEVIKDINKNLKLKLTFDEMKLSENLKLCIAFSNKKDVLGVSINNSKNNEKEVIFYIIIKNSKITSNLLKEVVNFDINKNYAIYLRNCIKKEDVKRYFTLNSKGGHEMGVDLKKVIKKETIKLDMKATTKDEALKELTDLLYDAGTILDKEKFLKDVYYRETLGSTGIGNEIAIPHGKSEFVSKTSIAFGKTNTDIEWETLDDKPVRFIILFAVTESDKESVHVRLLSKVARKLGNEEICEELLKAKTPEKVYEIITSSEEDFD</sequence>
<name>A0ABN1JGD3_9CLOT</name>
<dbReference type="PROSITE" id="PS51099">
    <property type="entry name" value="PTS_EIIB_TYPE_2"/>
    <property type="match status" value="1"/>
</dbReference>
<dbReference type="NCBIfam" id="TIGR00848">
    <property type="entry name" value="fruA"/>
    <property type="match status" value="1"/>
</dbReference>
<dbReference type="Gene3D" id="1.10.1790.10">
    <property type="entry name" value="PRD domain"/>
    <property type="match status" value="2"/>
</dbReference>
<dbReference type="InterPro" id="IPR036388">
    <property type="entry name" value="WH-like_DNA-bd_sf"/>
</dbReference>
<evidence type="ECO:0000256" key="3">
    <source>
        <dbReference type="ARBA" id="ARBA00022597"/>
    </source>
</evidence>
<dbReference type="InterPro" id="IPR050661">
    <property type="entry name" value="BglG_antiterminators"/>
</dbReference>
<dbReference type="InterPro" id="IPR013011">
    <property type="entry name" value="PTS_EIIB_2"/>
</dbReference>
<keyword evidence="4" id="KW-0808">Transferase</keyword>
<dbReference type="InterPro" id="IPR011608">
    <property type="entry name" value="PRD"/>
</dbReference>
<accession>A0ABN1JGD3</accession>
<protein>
    <submittedName>
        <fullName evidence="13">Transcription antiterminator</fullName>
    </submittedName>
</protein>
<keyword evidence="5" id="KW-0598">Phosphotransferase system</keyword>
<evidence type="ECO:0000259" key="12">
    <source>
        <dbReference type="PROSITE" id="PS51372"/>
    </source>
</evidence>
<dbReference type="PROSITE" id="PS00372">
    <property type="entry name" value="PTS_EIIA_TYPE_2_HIS"/>
    <property type="match status" value="1"/>
</dbReference>
<gene>
    <name evidence="13" type="ORF">GCM10008906_16540</name>
</gene>
<feature type="domain" description="PTS EIIB type-2" evidence="11">
    <location>
        <begin position="420"/>
        <end position="509"/>
    </location>
</feature>
<dbReference type="RefSeq" id="WP_343760661.1">
    <property type="nucleotide sequence ID" value="NZ_BAAACG010000008.1"/>
</dbReference>
<dbReference type="SUPFAM" id="SSF55804">
    <property type="entry name" value="Phoshotransferase/anion transport protein"/>
    <property type="match status" value="1"/>
</dbReference>
<keyword evidence="14" id="KW-1185">Reference proteome</keyword>
<evidence type="ECO:0000256" key="2">
    <source>
        <dbReference type="ARBA" id="ARBA00022553"/>
    </source>
</evidence>
<dbReference type="Pfam" id="PF00874">
    <property type="entry name" value="PRD"/>
    <property type="match status" value="2"/>
</dbReference>
<evidence type="ECO:0000256" key="1">
    <source>
        <dbReference type="ARBA" id="ARBA00022448"/>
    </source>
</evidence>
<evidence type="ECO:0000313" key="13">
    <source>
        <dbReference type="EMBL" id="GAA0738731.1"/>
    </source>
</evidence>
<evidence type="ECO:0000256" key="6">
    <source>
        <dbReference type="ARBA" id="ARBA00022737"/>
    </source>
</evidence>
<dbReference type="InterPro" id="IPR016152">
    <property type="entry name" value="PTrfase/Anion_transptr"/>
</dbReference>
<dbReference type="EMBL" id="BAAACG010000008">
    <property type="protein sequence ID" value="GAA0738731.1"/>
    <property type="molecule type" value="Genomic_DNA"/>
</dbReference>
<keyword evidence="7" id="KW-0805">Transcription regulation</keyword>
<dbReference type="SUPFAM" id="SSF63520">
    <property type="entry name" value="PTS-regulatory domain, PRD"/>
    <property type="match status" value="2"/>
</dbReference>
<comment type="caution">
    <text evidence="13">The sequence shown here is derived from an EMBL/GenBank/DDBJ whole genome shotgun (WGS) entry which is preliminary data.</text>
</comment>
<dbReference type="Pfam" id="PF05043">
    <property type="entry name" value="Mga"/>
    <property type="match status" value="1"/>
</dbReference>
<dbReference type="Pfam" id="PF00359">
    <property type="entry name" value="PTS_EIIA_2"/>
    <property type="match status" value="1"/>
</dbReference>
<evidence type="ECO:0000259" key="11">
    <source>
        <dbReference type="PROSITE" id="PS51099"/>
    </source>
</evidence>
<keyword evidence="8" id="KW-0010">Activator</keyword>
<evidence type="ECO:0000256" key="7">
    <source>
        <dbReference type="ARBA" id="ARBA00023015"/>
    </source>
</evidence>
<keyword evidence="3" id="KW-0762">Sugar transport</keyword>
<evidence type="ECO:0000256" key="9">
    <source>
        <dbReference type="ARBA" id="ARBA00023163"/>
    </source>
</evidence>
<feature type="domain" description="PTS EIIA type-2" evidence="10">
    <location>
        <begin position="647"/>
        <end position="792"/>
    </location>
</feature>
<keyword evidence="1" id="KW-0813">Transport</keyword>
<dbReference type="InterPro" id="IPR004715">
    <property type="entry name" value="PTS_IIA_fruc"/>
</dbReference>
<reference evidence="13 14" key="1">
    <citation type="journal article" date="2019" name="Int. J. Syst. Evol. Microbiol.">
        <title>The Global Catalogue of Microorganisms (GCM) 10K type strain sequencing project: providing services to taxonomists for standard genome sequencing and annotation.</title>
        <authorList>
            <consortium name="The Broad Institute Genomics Platform"/>
            <consortium name="The Broad Institute Genome Sequencing Center for Infectious Disease"/>
            <person name="Wu L."/>
            <person name="Ma J."/>
        </authorList>
    </citation>
    <scope>NUCLEOTIDE SEQUENCE [LARGE SCALE GENOMIC DNA]</scope>
    <source>
        <strain evidence="13 14">JCM 1407</strain>
    </source>
</reference>
<dbReference type="Proteomes" id="UP001501510">
    <property type="component" value="Unassembled WGS sequence"/>
</dbReference>
<dbReference type="InterPro" id="IPR002178">
    <property type="entry name" value="PTS_EIIA_type-2_dom"/>
</dbReference>
<dbReference type="Gene3D" id="3.40.50.2300">
    <property type="match status" value="1"/>
</dbReference>
<keyword evidence="2" id="KW-0597">Phosphoprotein</keyword>
<dbReference type="Gene3D" id="1.10.10.10">
    <property type="entry name" value="Winged helix-like DNA-binding domain superfamily/Winged helix DNA-binding domain"/>
    <property type="match status" value="1"/>
</dbReference>
<dbReference type="InterPro" id="IPR036095">
    <property type="entry name" value="PTS_EIIB-like_sf"/>
</dbReference>
<dbReference type="PROSITE" id="PS51094">
    <property type="entry name" value="PTS_EIIA_TYPE_2"/>
    <property type="match status" value="1"/>
</dbReference>